<dbReference type="GO" id="GO:0006954">
    <property type="term" value="P:inflammatory response"/>
    <property type="evidence" value="ECO:0007669"/>
    <property type="project" value="UniProtKB-KW"/>
</dbReference>
<evidence type="ECO:0000259" key="20">
    <source>
        <dbReference type="Pfam" id="PF17039"/>
    </source>
</evidence>
<accession>A0AA35KA43</accession>
<dbReference type="AlphaFoldDB" id="A0AA35KA43"/>
<dbReference type="PANTHER" id="PTHR11929">
    <property type="entry name" value="ALPHA- 1,3 -FUCOSYLTRANSFERASE"/>
    <property type="match status" value="1"/>
</dbReference>
<evidence type="ECO:0000256" key="3">
    <source>
        <dbReference type="ARBA" id="ARBA00008919"/>
    </source>
</evidence>
<comment type="function">
    <text evidence="17">Catalyzes alpha(1-&gt;3) linkage of fucosyl moiety transferred from GDP-beta-L-fucose to N-acetyl glucosamine (GlcNAc) within type 2 lactosamine (LacNAc, Gal-beta(1-&gt;4)GlcNAc) glycan attached to N- or O-linked glycoproteins. Robustly fucosylates nonsialylated distal LacNAc unit of the polylactosamine chain to form Lewis X antigen (CD15), a glycan determinant known to mediate important cellular functions in development and immunity. Fucosylates with lower efficiency sialylated LacNAc acceptors to form sialyl Lewis X and 6-sulfo sialyl Lewis X determinants that serve as recognition epitopes for C-type lectins. Together with FUT7 contributes to SELE, SELL and SELP selectin ligand biosynthesis and selectin-dependent lymphocyte homing, leukocyte migration and blood leukocyte homeostasis. In a cell type specific manner, may also fucosylate the internal LacNAc unit of the polylactosamine chain to form VIM-2 antigen that serves as recognition epitope for SELE.</text>
</comment>
<comment type="pathway">
    <text evidence="2">Protein modification; protein glycosylation.</text>
</comment>
<evidence type="ECO:0000256" key="15">
    <source>
        <dbReference type="ARBA" id="ARBA00036234"/>
    </source>
</evidence>
<gene>
    <name evidence="21" type="ORF">PODLI_1B028049</name>
</gene>
<dbReference type="InterPro" id="IPR055270">
    <property type="entry name" value="Glyco_tran_10_C"/>
</dbReference>
<evidence type="ECO:0000256" key="8">
    <source>
        <dbReference type="ARBA" id="ARBA00022989"/>
    </source>
</evidence>
<comment type="catalytic activity">
    <reaction evidence="14">
        <text>an alpha-Neu5Ac-(2-&gt;3)-beta-D-Gal-(1-&gt;4)-beta-D-GlcNAc6S derivative + GDP-beta-L-fucose = an alpha-Neu5Ac-(2-&gt;3)-beta-D-Gal-(1-&gt;4)-[alpha-L-Fuc-(1-&gt;3)]-beta-D-GlcNAc6S derivative + GDP + H(+)</text>
        <dbReference type="Rhea" id="RHEA:62004"/>
        <dbReference type="ChEBI" id="CHEBI:15378"/>
        <dbReference type="ChEBI" id="CHEBI:57273"/>
        <dbReference type="ChEBI" id="CHEBI:58189"/>
        <dbReference type="ChEBI" id="CHEBI:145344"/>
        <dbReference type="ChEBI" id="CHEBI:145345"/>
    </reaction>
    <physiologicalReaction direction="left-to-right" evidence="14">
        <dbReference type="Rhea" id="RHEA:62005"/>
    </physiologicalReaction>
</comment>
<dbReference type="Pfam" id="PF17039">
    <property type="entry name" value="Glyco_tran_10_N"/>
    <property type="match status" value="1"/>
</dbReference>
<dbReference type="GO" id="GO:0017083">
    <property type="term" value="F:4-galactosyl-N-acetylglucosaminide 3-alpha-L-fucosyltransferase activity"/>
    <property type="evidence" value="ECO:0007669"/>
    <property type="project" value="UniProtKB-EC"/>
</dbReference>
<proteinExistence type="inferred from homology"/>
<dbReference type="SUPFAM" id="SSF53756">
    <property type="entry name" value="UDP-Glycosyltransferase/glycogen phosphorylase"/>
    <property type="match status" value="1"/>
</dbReference>
<organism evidence="21 22">
    <name type="scientific">Podarcis lilfordi</name>
    <name type="common">Lilford's wall lizard</name>
    <dbReference type="NCBI Taxonomy" id="74358"/>
    <lineage>
        <taxon>Eukaryota</taxon>
        <taxon>Metazoa</taxon>
        <taxon>Chordata</taxon>
        <taxon>Craniata</taxon>
        <taxon>Vertebrata</taxon>
        <taxon>Euteleostomi</taxon>
        <taxon>Lepidosauria</taxon>
        <taxon>Squamata</taxon>
        <taxon>Bifurcata</taxon>
        <taxon>Unidentata</taxon>
        <taxon>Episquamata</taxon>
        <taxon>Laterata</taxon>
        <taxon>Lacertibaenia</taxon>
        <taxon>Lacertidae</taxon>
        <taxon>Podarcis</taxon>
    </lineage>
</organism>
<evidence type="ECO:0000256" key="14">
    <source>
        <dbReference type="ARBA" id="ARBA00035849"/>
    </source>
</evidence>
<dbReference type="Pfam" id="PF00852">
    <property type="entry name" value="Glyco_transf_10"/>
    <property type="match status" value="1"/>
</dbReference>
<dbReference type="InterPro" id="IPR031481">
    <property type="entry name" value="Glyco_tran_10_N"/>
</dbReference>
<evidence type="ECO:0000256" key="13">
    <source>
        <dbReference type="ARBA" id="ARBA00029329"/>
    </source>
</evidence>
<reference evidence="21" key="1">
    <citation type="submission" date="2022-12" db="EMBL/GenBank/DDBJ databases">
        <authorList>
            <person name="Alioto T."/>
            <person name="Alioto T."/>
            <person name="Gomez Garrido J."/>
        </authorList>
    </citation>
    <scope>NUCLEOTIDE SEQUENCE</scope>
</reference>
<evidence type="ECO:0000256" key="18">
    <source>
        <dbReference type="RuleBase" id="RU003832"/>
    </source>
</evidence>
<evidence type="ECO:0000256" key="12">
    <source>
        <dbReference type="ARBA" id="ARBA00023198"/>
    </source>
</evidence>
<evidence type="ECO:0000256" key="10">
    <source>
        <dbReference type="ARBA" id="ARBA00023136"/>
    </source>
</evidence>
<dbReference type="FunFam" id="3.40.50.11660:FF:000001">
    <property type="entry name" value="alpha-(1,3)-fucosyltransferase 9"/>
    <property type="match status" value="1"/>
</dbReference>
<protein>
    <recommendedName>
        <fullName evidence="18">Fucosyltransferase</fullName>
        <ecNumber evidence="18">2.4.1.-</ecNumber>
    </recommendedName>
</protein>
<dbReference type="EMBL" id="OX395129">
    <property type="protein sequence ID" value="CAI5773368.1"/>
    <property type="molecule type" value="Genomic_DNA"/>
</dbReference>
<keyword evidence="4 18" id="KW-0328">Glycosyltransferase</keyword>
<dbReference type="EC" id="2.4.1.-" evidence="18"/>
<evidence type="ECO:0000313" key="21">
    <source>
        <dbReference type="EMBL" id="CAI5773368.1"/>
    </source>
</evidence>
<keyword evidence="12" id="KW-0395">Inflammatory response</keyword>
<dbReference type="GO" id="GO:0000139">
    <property type="term" value="C:Golgi membrane"/>
    <property type="evidence" value="ECO:0007669"/>
    <property type="project" value="UniProtKB-SubCell"/>
</dbReference>
<dbReference type="InterPro" id="IPR001503">
    <property type="entry name" value="Glyco_trans_10"/>
</dbReference>
<dbReference type="InterPro" id="IPR038577">
    <property type="entry name" value="GT10-like_C_sf"/>
</dbReference>
<evidence type="ECO:0000256" key="6">
    <source>
        <dbReference type="ARBA" id="ARBA00022692"/>
    </source>
</evidence>
<keyword evidence="10" id="KW-0472">Membrane</keyword>
<keyword evidence="7" id="KW-0735">Signal-anchor</keyword>
<dbReference type="GO" id="GO:0032580">
    <property type="term" value="C:Golgi cisterna membrane"/>
    <property type="evidence" value="ECO:0007669"/>
    <property type="project" value="UniProtKB-SubCell"/>
</dbReference>
<comment type="similarity">
    <text evidence="3 18">Belongs to the glycosyltransferase 10 family.</text>
</comment>
<evidence type="ECO:0000259" key="19">
    <source>
        <dbReference type="Pfam" id="PF00852"/>
    </source>
</evidence>
<comment type="subcellular location">
    <subcellularLocation>
        <location evidence="1">Golgi apparatus membrane</location>
        <topology evidence="1">Single-pass type II membrane protein</topology>
    </subcellularLocation>
    <subcellularLocation>
        <location evidence="18">Golgi apparatus</location>
        <location evidence="18">Golgi stack membrane</location>
        <topology evidence="18">Single-pass type II membrane protein</topology>
    </subcellularLocation>
</comment>
<keyword evidence="6 18" id="KW-0812">Transmembrane</keyword>
<evidence type="ECO:0000256" key="16">
    <source>
        <dbReference type="ARBA" id="ARBA00036481"/>
    </source>
</evidence>
<evidence type="ECO:0000313" key="22">
    <source>
        <dbReference type="Proteomes" id="UP001178461"/>
    </source>
</evidence>
<evidence type="ECO:0000256" key="9">
    <source>
        <dbReference type="ARBA" id="ARBA00023034"/>
    </source>
</evidence>
<keyword evidence="5 18" id="KW-0808">Transferase</keyword>
<name>A0AA35KA43_9SAUR</name>
<sequence length="392" mass="45480">MRSRRFLHPLGQRRPAMAPPEPGLLCRLRGRLARLAPWLCHGFSCPGAPALKRRLLAAGLCCCTVLVLYAASSLRDPPPVWGRGSDGGDERRTATTVLMWWVPFGRKQPLDACERRFGIRDCNLITDRGRQLEAQAVVFHNWELMSSGPKNLPRVRPPGQRWVWMNLESPTHTRGLRDLAGIFNWTMSYKVDSDIFVPYGYLRPSQTPAPHLSMPRKTKLVAWVISNWKEEQARVRYYRQLKDHLPIDIYGAHGLKLKNNSVVKTVSEYKFYLAFENSQHPDYITEKLWRNAFTSWAVPVVLGPARSNYERFIPPDSFIHIDDFASPRQLALYLKFLDKNKSQYRRYFAWRKQYDVQTMFFWVEHGCRVCDAVRAAGKQPKTIQNLANWFES</sequence>
<keyword evidence="22" id="KW-1185">Reference proteome</keyword>
<evidence type="ECO:0000256" key="2">
    <source>
        <dbReference type="ARBA" id="ARBA00004922"/>
    </source>
</evidence>
<evidence type="ECO:0000256" key="11">
    <source>
        <dbReference type="ARBA" id="ARBA00023180"/>
    </source>
</evidence>
<evidence type="ECO:0000256" key="1">
    <source>
        <dbReference type="ARBA" id="ARBA00004323"/>
    </source>
</evidence>
<evidence type="ECO:0000256" key="17">
    <source>
        <dbReference type="ARBA" id="ARBA00046186"/>
    </source>
</evidence>
<comment type="catalytic activity">
    <reaction evidence="13">
        <text>a beta-D-galactosyl-(1-&gt;4)-N-acetyl-beta-D-glucosaminyl derivative + GDP-beta-L-fucose = a beta-D-galactosyl-(1-&gt;4)-[alpha-L-fucosyl-(1-&gt;3)]-N-acetyl-beta-D-glucosaminyl derivative + GDP + H(+)</text>
        <dbReference type="Rhea" id="RHEA:14257"/>
        <dbReference type="ChEBI" id="CHEBI:15378"/>
        <dbReference type="ChEBI" id="CHEBI:57273"/>
        <dbReference type="ChEBI" id="CHEBI:58189"/>
        <dbReference type="ChEBI" id="CHEBI:133507"/>
        <dbReference type="ChEBI" id="CHEBI:137941"/>
        <dbReference type="EC" id="2.4.1.152"/>
    </reaction>
    <physiologicalReaction direction="left-to-right" evidence="13">
        <dbReference type="Rhea" id="RHEA:14258"/>
    </physiologicalReaction>
</comment>
<evidence type="ECO:0000256" key="4">
    <source>
        <dbReference type="ARBA" id="ARBA00022676"/>
    </source>
</evidence>
<feature type="domain" description="Fucosyltransferase C-terminal" evidence="19">
    <location>
        <begin position="215"/>
        <end position="389"/>
    </location>
</feature>
<comment type="catalytic activity">
    <reaction evidence="15">
        <text>an alpha-Neu5Ac-(2-&gt;3)-beta-D-Gal-(1-&gt;4)-beta-D-GlcNAc-(1-&gt;3)-beta-D-Gal-(1-&gt;4)-beta-D-GlcNAc derivative + GDP-beta-L-fucose = an alpha-Neu5Ac-(2-&gt;3)-beta-D-Gal-(1-&gt;4)-beta-D-GlcNAc-(1-&gt;3)-beta-D-Gal-(1-&gt;4)-[alpha-L-Fuc-(1-&gt;3)]-beta-D-GlcNAc derivative + GDP + H(+)</text>
        <dbReference type="Rhea" id="RHEA:68044"/>
        <dbReference type="ChEBI" id="CHEBI:15378"/>
        <dbReference type="ChEBI" id="CHEBI:57273"/>
        <dbReference type="ChEBI" id="CHEBI:58189"/>
        <dbReference type="ChEBI" id="CHEBI:145343"/>
        <dbReference type="ChEBI" id="CHEBI:176900"/>
    </reaction>
    <physiologicalReaction direction="left-to-right" evidence="15">
        <dbReference type="Rhea" id="RHEA:68045"/>
    </physiologicalReaction>
</comment>
<comment type="catalytic activity">
    <reaction evidence="16">
        <text>an N-acetyl-alpha-neuraminyl-(2-&gt;3)-beta-D-galactosyl-(1-&gt;4)-N-acetyl-beta-D-glucosaminyl derivative + GDP-beta-L-fucose = an alpha-Neu5Ac-(2-&gt;3)-beta-D-Gal-(1-&gt;4)-[alpha-L-Fuc-(1-&gt;3)]-beta-D-GlcNAc derivative + GDP + H(+)</text>
        <dbReference type="Rhea" id="RHEA:56076"/>
        <dbReference type="ChEBI" id="CHEBI:15378"/>
        <dbReference type="ChEBI" id="CHEBI:57273"/>
        <dbReference type="ChEBI" id="CHEBI:58189"/>
        <dbReference type="ChEBI" id="CHEBI:136545"/>
        <dbReference type="ChEBI" id="CHEBI:139509"/>
    </reaction>
    <physiologicalReaction direction="left-to-right" evidence="16">
        <dbReference type="Rhea" id="RHEA:56077"/>
    </physiologicalReaction>
</comment>
<dbReference type="PANTHER" id="PTHR11929:SF132">
    <property type="entry name" value="ALPHA-(1,3)-FUCOSYLTRANSFERASE 4"/>
    <property type="match status" value="1"/>
</dbReference>
<keyword evidence="11" id="KW-0325">Glycoprotein</keyword>
<evidence type="ECO:0000256" key="5">
    <source>
        <dbReference type="ARBA" id="ARBA00022679"/>
    </source>
</evidence>
<dbReference type="Gene3D" id="3.40.50.11660">
    <property type="entry name" value="Glycosyl transferase family 10, C-terminal domain"/>
    <property type="match status" value="1"/>
</dbReference>
<keyword evidence="8" id="KW-1133">Transmembrane helix</keyword>
<feature type="domain" description="Fucosyltransferase N-terminal" evidence="20">
    <location>
        <begin position="94"/>
        <end position="200"/>
    </location>
</feature>
<keyword evidence="9 18" id="KW-0333">Golgi apparatus</keyword>
<dbReference type="Proteomes" id="UP001178461">
    <property type="component" value="Chromosome 4"/>
</dbReference>
<evidence type="ECO:0000256" key="7">
    <source>
        <dbReference type="ARBA" id="ARBA00022968"/>
    </source>
</evidence>